<sequence>MLTELQKLLLEELDTHPRQTSDQLTAALDHEFEELSIDDALIALWSRHSVRPAVSSTQRDPVWEITPAGSKQHNREKTMPALQFSEDEKAILSHLGETGPDVKPAFADDINREYGNLPLNSLVKAGYVTIAGDRVFLTNKGNRALDGNLRGLEEGFV</sequence>
<organism evidence="1">
    <name type="scientific">marine sediment metagenome</name>
    <dbReference type="NCBI Taxonomy" id="412755"/>
    <lineage>
        <taxon>unclassified sequences</taxon>
        <taxon>metagenomes</taxon>
        <taxon>ecological metagenomes</taxon>
    </lineage>
</organism>
<protein>
    <submittedName>
        <fullName evidence="1">Uncharacterized protein</fullName>
    </submittedName>
</protein>
<proteinExistence type="predicted"/>
<dbReference type="EMBL" id="LAZR01002638">
    <property type="protein sequence ID" value="KKN27422.1"/>
    <property type="molecule type" value="Genomic_DNA"/>
</dbReference>
<evidence type="ECO:0000313" key="1">
    <source>
        <dbReference type="EMBL" id="KKN27422.1"/>
    </source>
</evidence>
<accession>A0A0F9PRT8</accession>
<reference evidence="1" key="1">
    <citation type="journal article" date="2015" name="Nature">
        <title>Complex archaea that bridge the gap between prokaryotes and eukaryotes.</title>
        <authorList>
            <person name="Spang A."/>
            <person name="Saw J.H."/>
            <person name="Jorgensen S.L."/>
            <person name="Zaremba-Niedzwiedzka K."/>
            <person name="Martijn J."/>
            <person name="Lind A.E."/>
            <person name="van Eijk R."/>
            <person name="Schleper C."/>
            <person name="Guy L."/>
            <person name="Ettema T.J."/>
        </authorList>
    </citation>
    <scope>NUCLEOTIDE SEQUENCE</scope>
</reference>
<comment type="caution">
    <text evidence="1">The sequence shown here is derived from an EMBL/GenBank/DDBJ whole genome shotgun (WGS) entry which is preliminary data.</text>
</comment>
<gene>
    <name evidence="1" type="ORF">LCGC14_0864740</name>
</gene>
<dbReference type="AlphaFoldDB" id="A0A0F9PRT8"/>
<name>A0A0F9PRT8_9ZZZZ</name>